<accession>A0A922L438</accession>
<evidence type="ECO:0000313" key="5">
    <source>
        <dbReference type="Proteomes" id="UP000790347"/>
    </source>
</evidence>
<keyword evidence="2" id="KW-0812">Transmembrane</keyword>
<dbReference type="AlphaFoldDB" id="A0A922L438"/>
<sequence length="642" mass="72743">MERNLLIFIISIFVVIIIINIDSIDSNSNIKNGHHQQNNITTIENKSIQSIPSSSSSSLPITVNQVSIQSDNNTTTISTPIISTTSIENNIQPTATIITTTTLLTHHYNDDDGDGDKNDHNGTTMMMMMKNIKTSTSTTSTTTVPTTTTTTTSTTTTATMMMMNEKLTKKSHKNKWSVNSEGNHNQLPYRLNCSMDKMTIQVNLSSLYGPTLSNSSRNQMANDEPYVYLEKLRSFSSKFFFVDQKWKNMWPHFSYHYRMIFIVVVQQKFMIKLPVHVSFIIELLLNPNMMETGIGQRSIYFKCSQPNLDQLLGFKVETSPLDDDDDQVGNSSTQASRIKRESSSSSAWIQDSNGRLVNFTEIDLPENFMEAEVLDFTDNITARAPYPHLNLKVKRNGRFVNQSLNVAPGTPLEMIIYLDDESKHVYGLLASFMKVTDNSNRQQEVIVLNGCSIDPYIFGNFISNDGGDSISARFRAFKFPESNYVMFIGTVNVCLDKCQEVPCGNGIYALGRRRRRRSLPMEMPKDPNKVFEIEMMAYLRIGYSDEELAAKHIHRQSIIQATVTNATEMINTESIKNSPIVAHLIDDHRTSSMNIVSDAQFESLTSSSSSSLMIESSIFNNAKHYHHFIIVFMIIFRIIFYY</sequence>
<keyword evidence="2" id="KW-1133">Transmembrane helix</keyword>
<evidence type="ECO:0000259" key="3">
    <source>
        <dbReference type="PROSITE" id="PS51034"/>
    </source>
</evidence>
<comment type="caution">
    <text evidence="4">The sequence shown here is derived from an EMBL/GenBank/DDBJ whole genome shotgun (WGS) entry which is preliminary data.</text>
</comment>
<dbReference type="Proteomes" id="UP000790347">
    <property type="component" value="Unassembled WGS sequence"/>
</dbReference>
<keyword evidence="2" id="KW-0472">Membrane</keyword>
<proteinExistence type="predicted"/>
<dbReference type="PANTHER" id="PTHR16021">
    <property type="entry name" value="MANSC DOMAIN CONTAINING PROTEIN 1"/>
    <property type="match status" value="1"/>
</dbReference>
<organism evidence="4 5">
    <name type="scientific">Dermatophagoides farinae</name>
    <name type="common">American house dust mite</name>
    <dbReference type="NCBI Taxonomy" id="6954"/>
    <lineage>
        <taxon>Eukaryota</taxon>
        <taxon>Metazoa</taxon>
        <taxon>Ecdysozoa</taxon>
        <taxon>Arthropoda</taxon>
        <taxon>Chelicerata</taxon>
        <taxon>Arachnida</taxon>
        <taxon>Acari</taxon>
        <taxon>Acariformes</taxon>
        <taxon>Sarcoptiformes</taxon>
        <taxon>Astigmata</taxon>
        <taxon>Psoroptidia</taxon>
        <taxon>Analgoidea</taxon>
        <taxon>Pyroglyphidae</taxon>
        <taxon>Dermatophagoidinae</taxon>
        <taxon>Dermatophagoides</taxon>
    </lineage>
</organism>
<reference evidence="4" key="1">
    <citation type="submission" date="2013-05" db="EMBL/GenBank/DDBJ databases">
        <authorList>
            <person name="Yim A.K.Y."/>
            <person name="Chan T.F."/>
            <person name="Ji K.M."/>
            <person name="Liu X.Y."/>
            <person name="Zhou J.W."/>
            <person name="Li R.Q."/>
            <person name="Yang K.Y."/>
            <person name="Li J."/>
            <person name="Li M."/>
            <person name="Law P.T.W."/>
            <person name="Wu Y.L."/>
            <person name="Cai Z.L."/>
            <person name="Qin H."/>
            <person name="Bao Y."/>
            <person name="Leung R.K.K."/>
            <person name="Ng P.K.S."/>
            <person name="Zou J."/>
            <person name="Zhong X.J."/>
            <person name="Ran P.X."/>
            <person name="Zhong N.S."/>
            <person name="Liu Z.G."/>
            <person name="Tsui S.K.W."/>
        </authorList>
    </citation>
    <scope>NUCLEOTIDE SEQUENCE</scope>
    <source>
        <strain evidence="4">Derf</strain>
        <tissue evidence="4">Whole organism</tissue>
    </source>
</reference>
<protein>
    <recommendedName>
        <fullName evidence="3">ZP domain-containing protein</fullName>
    </recommendedName>
</protein>
<evidence type="ECO:0000256" key="2">
    <source>
        <dbReference type="SAM" id="Phobius"/>
    </source>
</evidence>
<reference evidence="4" key="2">
    <citation type="journal article" date="2022" name="Res Sq">
        <title>Comparative Genomics Reveals Insights into the Divergent Evolution of Astigmatic Mites and Household Pest Adaptations.</title>
        <authorList>
            <person name="Xiong Q."/>
            <person name="Wan A.T.-Y."/>
            <person name="Liu X.-Y."/>
            <person name="Fung C.S.-H."/>
            <person name="Xiao X."/>
            <person name="Malainual N."/>
            <person name="Hou J."/>
            <person name="Wang L."/>
            <person name="Wang M."/>
            <person name="Yang K."/>
            <person name="Cui Y."/>
            <person name="Leung E."/>
            <person name="Nong W."/>
            <person name="Shin S.-K."/>
            <person name="Au S."/>
            <person name="Jeong K.Y."/>
            <person name="Chew F.T."/>
            <person name="Hui J."/>
            <person name="Leung T.F."/>
            <person name="Tungtrongchitr A."/>
            <person name="Zhong N."/>
            <person name="Liu Z."/>
            <person name="Tsui S."/>
        </authorList>
    </citation>
    <scope>NUCLEOTIDE SEQUENCE</scope>
    <source>
        <strain evidence="4">Derf</strain>
        <tissue evidence="4">Whole organism</tissue>
    </source>
</reference>
<feature type="region of interest" description="Disordered" evidence="1">
    <location>
        <begin position="320"/>
        <end position="344"/>
    </location>
</feature>
<gene>
    <name evidence="4" type="ORF">DERF_010736</name>
</gene>
<evidence type="ECO:0000256" key="1">
    <source>
        <dbReference type="SAM" id="MobiDB-lite"/>
    </source>
</evidence>
<feature type="domain" description="ZP" evidence="3">
    <location>
        <begin position="192"/>
        <end position="510"/>
    </location>
</feature>
<dbReference type="PROSITE" id="PS51034">
    <property type="entry name" value="ZP_2"/>
    <property type="match status" value="1"/>
</dbReference>
<dbReference type="PANTHER" id="PTHR16021:SF13">
    <property type="entry name" value="ETS DOMAIN-CONTAINING PROTEIN-RELATED"/>
    <property type="match status" value="1"/>
</dbReference>
<evidence type="ECO:0000313" key="4">
    <source>
        <dbReference type="EMBL" id="KAH9505974.1"/>
    </source>
</evidence>
<dbReference type="InterPro" id="IPR052660">
    <property type="entry name" value="Erythrocyte_Invasion_ImmMod"/>
</dbReference>
<dbReference type="EMBL" id="ASGP02000005">
    <property type="protein sequence ID" value="KAH9505974.1"/>
    <property type="molecule type" value="Genomic_DNA"/>
</dbReference>
<dbReference type="InterPro" id="IPR001507">
    <property type="entry name" value="ZP_dom"/>
</dbReference>
<feature type="transmembrane region" description="Helical" evidence="2">
    <location>
        <begin position="624"/>
        <end position="641"/>
    </location>
</feature>
<name>A0A922L438_DERFA</name>
<feature type="transmembrane region" description="Helical" evidence="2">
    <location>
        <begin position="5"/>
        <end position="21"/>
    </location>
</feature>
<keyword evidence="5" id="KW-1185">Reference proteome</keyword>